<proteinExistence type="predicted"/>
<evidence type="ECO:0000256" key="1">
    <source>
        <dbReference type="SAM" id="MobiDB-lite"/>
    </source>
</evidence>
<dbReference type="AlphaFoldDB" id="A0A3Q9QSA7"/>
<gene>
    <name evidence="2" type="ORF">CHR53_07245</name>
</gene>
<evidence type="ECO:0000313" key="2">
    <source>
        <dbReference type="EMBL" id="AZU61063.1"/>
    </source>
</evidence>
<dbReference type="EMBL" id="CP022572">
    <property type="protein sequence ID" value="AZU61063.1"/>
    <property type="molecule type" value="Genomic_DNA"/>
</dbReference>
<accession>A0A3Q9QSA7</accession>
<dbReference type="Proteomes" id="UP000282892">
    <property type="component" value="Chromosome"/>
</dbReference>
<sequence length="103" mass="11342">MSINHKMTAPIARDANKVPAVVNEAADGKKAVPTELVIKRADDTTFEQISQNNPLPTVQTGSYVRLSTEPKPTKSDGVKDGNDLLLVDTGQVFVFYKDVWREI</sequence>
<feature type="compositionally biased region" description="Basic and acidic residues" evidence="1">
    <location>
        <begin position="71"/>
        <end position="81"/>
    </location>
</feature>
<reference evidence="2 3" key="1">
    <citation type="submission" date="2017-07" db="EMBL/GenBank/DDBJ databases">
        <title>The complete genome sequence of Bacillus mesonae strain H20-5, an efficient strain improving plant abiotic stress resistance.</title>
        <authorList>
            <person name="Kim S.Y."/>
            <person name="Song H."/>
            <person name="Sang M.K."/>
            <person name="Weon H.-Y."/>
            <person name="Song J."/>
        </authorList>
    </citation>
    <scope>NUCLEOTIDE SEQUENCE [LARGE SCALE GENOMIC DNA]</scope>
    <source>
        <strain evidence="2 3">H20-5</strain>
    </source>
</reference>
<protein>
    <submittedName>
        <fullName evidence="2">Uncharacterized protein</fullName>
    </submittedName>
</protein>
<evidence type="ECO:0000313" key="3">
    <source>
        <dbReference type="Proteomes" id="UP000282892"/>
    </source>
</evidence>
<organism evidence="2 3">
    <name type="scientific">Neobacillus mesonae</name>
    <dbReference type="NCBI Taxonomy" id="1193713"/>
    <lineage>
        <taxon>Bacteria</taxon>
        <taxon>Bacillati</taxon>
        <taxon>Bacillota</taxon>
        <taxon>Bacilli</taxon>
        <taxon>Bacillales</taxon>
        <taxon>Bacillaceae</taxon>
        <taxon>Neobacillus</taxon>
    </lineage>
</organism>
<feature type="region of interest" description="Disordered" evidence="1">
    <location>
        <begin position="51"/>
        <end position="81"/>
    </location>
</feature>
<feature type="compositionally biased region" description="Polar residues" evidence="1">
    <location>
        <begin position="51"/>
        <end position="62"/>
    </location>
</feature>
<keyword evidence="3" id="KW-1185">Reference proteome</keyword>
<name>A0A3Q9QSA7_9BACI</name>
<dbReference type="KEGG" id="nmk:CHR53_07245"/>